<dbReference type="Gene3D" id="2.20.230.10">
    <property type="entry name" value="Resuscitation-promoting factor rpfb"/>
    <property type="match status" value="1"/>
</dbReference>
<dbReference type="GO" id="GO:0009254">
    <property type="term" value="P:peptidoglycan turnover"/>
    <property type="evidence" value="ECO:0007669"/>
    <property type="project" value="InterPro"/>
</dbReference>
<dbReference type="GO" id="GO:0019867">
    <property type="term" value="C:outer membrane"/>
    <property type="evidence" value="ECO:0007669"/>
    <property type="project" value="InterPro"/>
</dbReference>
<dbReference type="AlphaFoldDB" id="A0A1M5QCF2"/>
<dbReference type="Proteomes" id="UP000184032">
    <property type="component" value="Unassembled WGS sequence"/>
</dbReference>
<dbReference type="Pfam" id="PF07501">
    <property type="entry name" value="G5"/>
    <property type="match status" value="1"/>
</dbReference>
<name>A0A1M5QCF2_9FIRM</name>
<organism evidence="3 4">
    <name type="scientific">Anaerosphaera aminiphila DSM 21120</name>
    <dbReference type="NCBI Taxonomy" id="1120995"/>
    <lineage>
        <taxon>Bacteria</taxon>
        <taxon>Bacillati</taxon>
        <taxon>Bacillota</taxon>
        <taxon>Tissierellia</taxon>
        <taxon>Tissierellales</taxon>
        <taxon>Peptoniphilaceae</taxon>
        <taxon>Anaerosphaera</taxon>
    </lineage>
</organism>
<dbReference type="PROSITE" id="PS51109">
    <property type="entry name" value="G5"/>
    <property type="match status" value="1"/>
</dbReference>
<evidence type="ECO:0000313" key="4">
    <source>
        <dbReference type="Proteomes" id="UP000184032"/>
    </source>
</evidence>
<dbReference type="SMART" id="SM01208">
    <property type="entry name" value="G5"/>
    <property type="match status" value="1"/>
</dbReference>
<keyword evidence="4" id="KW-1185">Reference proteome</keyword>
<dbReference type="CDD" id="cd22786">
    <property type="entry name" value="DPBB_YuiC-like"/>
    <property type="match status" value="1"/>
</dbReference>
<dbReference type="InterPro" id="IPR010611">
    <property type="entry name" value="3D_dom"/>
</dbReference>
<accession>A0A1M5QCF2</accession>
<evidence type="ECO:0000256" key="1">
    <source>
        <dbReference type="ARBA" id="ARBA00022729"/>
    </source>
</evidence>
<sequence length="333" mass="36809">MNISQGKFRKKLATILIGGTLLSSTFTMGFNTVLGKDVNLIVDGQTREIMTYSSTVGSFLKTERIELEDGEVVTPSLDEKITPEMDIIISTPKNYVIREDEEERRVKSTGKTVEEVLEEAEIELDEHDVVTPALESKVSPNQTISIERVQKETFTEEITLPFEKIQNENADMYKGETKIIEQGVEGIQVNTIQNTFVNDELVSIDTINSEIIQEPVTQVEEIGTKETPSSAALEGKNVKRVVTMEATAYDPTAGSKTAMGTRARVGAVAVDPKVIPLGTKLYVESLDGFTSYGYCVAEDTGGAIKGNRIDLFYNSNSEALRFGRRNVRVYVLD</sequence>
<dbReference type="EMBL" id="FQXI01000002">
    <property type="protein sequence ID" value="SHH11590.1"/>
    <property type="molecule type" value="Genomic_DNA"/>
</dbReference>
<dbReference type="PANTHER" id="PTHR39160">
    <property type="entry name" value="CELL WALL-BINDING PROTEIN YOCH"/>
    <property type="match status" value="1"/>
</dbReference>
<evidence type="ECO:0000259" key="2">
    <source>
        <dbReference type="PROSITE" id="PS51109"/>
    </source>
</evidence>
<evidence type="ECO:0000313" key="3">
    <source>
        <dbReference type="EMBL" id="SHH11590.1"/>
    </source>
</evidence>
<keyword evidence="1" id="KW-0732">Signal</keyword>
<dbReference type="GO" id="GO:0004553">
    <property type="term" value="F:hydrolase activity, hydrolyzing O-glycosyl compounds"/>
    <property type="evidence" value="ECO:0007669"/>
    <property type="project" value="InterPro"/>
</dbReference>
<reference evidence="3 4" key="1">
    <citation type="submission" date="2016-11" db="EMBL/GenBank/DDBJ databases">
        <authorList>
            <person name="Jaros S."/>
            <person name="Januszkiewicz K."/>
            <person name="Wedrychowicz H."/>
        </authorList>
    </citation>
    <scope>NUCLEOTIDE SEQUENCE [LARGE SCALE GENOMIC DNA]</scope>
    <source>
        <strain evidence="3 4">DSM 21120</strain>
    </source>
</reference>
<dbReference type="RefSeq" id="WP_143270594.1">
    <property type="nucleotide sequence ID" value="NZ_FQXI01000002.1"/>
</dbReference>
<proteinExistence type="predicted"/>
<dbReference type="SUPFAM" id="SSF50685">
    <property type="entry name" value="Barwin-like endoglucanases"/>
    <property type="match status" value="1"/>
</dbReference>
<dbReference type="PANTHER" id="PTHR39160:SF4">
    <property type="entry name" value="RESUSCITATION-PROMOTING FACTOR RPFB"/>
    <property type="match status" value="1"/>
</dbReference>
<dbReference type="InterPro" id="IPR011098">
    <property type="entry name" value="G5_dom"/>
</dbReference>
<protein>
    <submittedName>
        <fullName evidence="3">Uncharacterized conserved protein YabE, contains G5 and tandem DUF348 domains</fullName>
    </submittedName>
</protein>
<dbReference type="Pfam" id="PF06725">
    <property type="entry name" value="3D"/>
    <property type="match status" value="1"/>
</dbReference>
<gene>
    <name evidence="3" type="ORF">SAMN02745245_00595</name>
</gene>
<dbReference type="STRING" id="1120995.SAMN02745245_00595"/>
<feature type="domain" description="G5" evidence="2">
    <location>
        <begin position="146"/>
        <end position="226"/>
    </location>
</feature>
<dbReference type="Gene3D" id="2.40.40.10">
    <property type="entry name" value="RlpA-like domain"/>
    <property type="match status" value="1"/>
</dbReference>
<dbReference type="Pfam" id="PF03990">
    <property type="entry name" value="DUF348"/>
    <property type="match status" value="2"/>
</dbReference>
<dbReference type="InterPro" id="IPR051933">
    <property type="entry name" value="Resuscitation_pf_RpfB"/>
</dbReference>
<dbReference type="InterPro" id="IPR036908">
    <property type="entry name" value="RlpA-like_sf"/>
</dbReference>
<dbReference type="InterPro" id="IPR007137">
    <property type="entry name" value="DUF348"/>
</dbReference>
<dbReference type="OrthoDB" id="9798935at2"/>